<reference evidence="1 2" key="1">
    <citation type="submission" date="2018-07" db="EMBL/GenBank/DDBJ databases">
        <title>Venubactetium sediminum gen. nov., sp. nov., isolated from a marine solar saltern.</title>
        <authorList>
            <person name="Wang S."/>
        </authorList>
    </citation>
    <scope>NUCLEOTIDE SEQUENCE [LARGE SCALE GENOMIC DNA]</scope>
    <source>
        <strain evidence="1 2">WD2A32</strain>
    </source>
</reference>
<keyword evidence="2" id="KW-1185">Reference proteome</keyword>
<dbReference type="AlphaFoldDB" id="A0A369T565"/>
<gene>
    <name evidence="1" type="ORF">DRB17_17895</name>
</gene>
<evidence type="ECO:0000313" key="1">
    <source>
        <dbReference type="EMBL" id="RDD60473.1"/>
    </source>
</evidence>
<dbReference type="Proteomes" id="UP000253941">
    <property type="component" value="Unassembled WGS sequence"/>
</dbReference>
<evidence type="ECO:0008006" key="3">
    <source>
        <dbReference type="Google" id="ProtNLM"/>
    </source>
</evidence>
<accession>A0A369T565</accession>
<evidence type="ECO:0000313" key="2">
    <source>
        <dbReference type="Proteomes" id="UP000253941"/>
    </source>
</evidence>
<proteinExistence type="predicted"/>
<sequence length="171" mass="19774">MMHIPGMLRRWLLKRVERVMTRRAPDFTIGGTGDPYLQRWWLLPRNRVLNVYLHRFLRSDDDRALHDHPWRNVSVLLAGGYLEEVPVDPSHPAGATVMHARMAGQVTSRGARAAHRVELMADRQGERQPAITVFLTGPRVRDWGFWCAWGWRPWREFVDARDAGAIGRGCE</sequence>
<dbReference type="EMBL" id="QPMH01000026">
    <property type="protein sequence ID" value="RDD60473.1"/>
    <property type="molecule type" value="Genomic_DNA"/>
</dbReference>
<comment type="caution">
    <text evidence="1">The sequence shown here is derived from an EMBL/GenBank/DDBJ whole genome shotgun (WGS) entry which is preliminary data.</text>
</comment>
<organism evidence="1 2">
    <name type="scientific">Ferruginivarius sediminum</name>
    <dbReference type="NCBI Taxonomy" id="2661937"/>
    <lineage>
        <taxon>Bacteria</taxon>
        <taxon>Pseudomonadati</taxon>
        <taxon>Pseudomonadota</taxon>
        <taxon>Alphaproteobacteria</taxon>
        <taxon>Rhodospirillales</taxon>
        <taxon>Rhodospirillaceae</taxon>
        <taxon>Ferruginivarius</taxon>
    </lineage>
</organism>
<name>A0A369T565_9PROT</name>
<protein>
    <recommendedName>
        <fullName evidence="3">Cysteine dioxygenase</fullName>
    </recommendedName>
</protein>